<feature type="region of interest" description="Disordered" evidence="5">
    <location>
        <begin position="1364"/>
        <end position="1613"/>
    </location>
</feature>
<dbReference type="Pfam" id="PF07145">
    <property type="entry name" value="PAM2"/>
    <property type="match status" value="1"/>
</dbReference>
<feature type="compositionally biased region" description="Polar residues" evidence="5">
    <location>
        <begin position="1501"/>
        <end position="1510"/>
    </location>
</feature>
<evidence type="ECO:0000259" key="6">
    <source>
        <dbReference type="PROSITE" id="PS51746"/>
    </source>
</evidence>
<dbReference type="PROSITE" id="PS51746">
    <property type="entry name" value="PPM_2"/>
    <property type="match status" value="1"/>
</dbReference>
<dbReference type="Pfam" id="PF00481">
    <property type="entry name" value="PP2C"/>
    <property type="match status" value="1"/>
</dbReference>
<dbReference type="Gene3D" id="3.60.40.10">
    <property type="entry name" value="PPM-type phosphatase domain"/>
    <property type="match status" value="1"/>
</dbReference>
<keyword evidence="1" id="KW-0479">Metal-binding</keyword>
<dbReference type="PANTHER" id="PTHR13832:SF818">
    <property type="entry name" value="SD03870P"/>
    <property type="match status" value="1"/>
</dbReference>
<feature type="region of interest" description="Disordered" evidence="5">
    <location>
        <begin position="1306"/>
        <end position="1340"/>
    </location>
</feature>
<evidence type="ECO:0000256" key="5">
    <source>
        <dbReference type="SAM" id="MobiDB-lite"/>
    </source>
</evidence>
<feature type="compositionally biased region" description="Low complexity" evidence="5">
    <location>
        <begin position="1447"/>
        <end position="1459"/>
    </location>
</feature>
<dbReference type="GeneID" id="109539536"/>
<feature type="compositionally biased region" description="Low complexity" evidence="5">
    <location>
        <begin position="1208"/>
        <end position="1220"/>
    </location>
</feature>
<comment type="similarity">
    <text evidence="4">Belongs to the PP2C family.</text>
</comment>
<feature type="region of interest" description="Disordered" evidence="5">
    <location>
        <begin position="563"/>
        <end position="592"/>
    </location>
</feature>
<keyword evidence="3 4" id="KW-0904">Protein phosphatase</keyword>
<dbReference type="KEGG" id="dpa:109539536"/>
<dbReference type="InterPro" id="IPR036457">
    <property type="entry name" value="PPM-type-like_dom_sf"/>
</dbReference>
<keyword evidence="2 4" id="KW-0378">Hydrolase</keyword>
<evidence type="ECO:0000256" key="1">
    <source>
        <dbReference type="ARBA" id="ARBA00022723"/>
    </source>
</evidence>
<dbReference type="GO" id="GO:0046872">
    <property type="term" value="F:metal ion binding"/>
    <property type="evidence" value="ECO:0007669"/>
    <property type="project" value="UniProtKB-KW"/>
</dbReference>
<protein>
    <recommendedName>
        <fullName evidence="6">PPM-type phosphatase domain-containing protein</fullName>
    </recommendedName>
</protein>
<feature type="compositionally biased region" description="Polar residues" evidence="5">
    <location>
        <begin position="1478"/>
        <end position="1493"/>
    </location>
</feature>
<keyword evidence="8" id="KW-1185">Reference proteome</keyword>
<feature type="compositionally biased region" description="Polar residues" evidence="5">
    <location>
        <begin position="1599"/>
        <end position="1610"/>
    </location>
</feature>
<dbReference type="Proteomes" id="UP000019118">
    <property type="component" value="Unassembled WGS sequence"/>
</dbReference>
<dbReference type="CDD" id="cd00143">
    <property type="entry name" value="PP2Cc"/>
    <property type="match status" value="1"/>
</dbReference>
<reference evidence="7" key="2">
    <citation type="submission" date="2024-08" db="UniProtKB">
        <authorList>
            <consortium name="EnsemblMetazoa"/>
        </authorList>
    </citation>
    <scope>IDENTIFICATION</scope>
</reference>
<accession>A0AAR5PPE2</accession>
<reference evidence="8" key="1">
    <citation type="journal article" date="2013" name="Genome Biol.">
        <title>Draft genome of the mountain pine beetle, Dendroctonus ponderosae Hopkins, a major forest pest.</title>
        <authorList>
            <person name="Keeling C.I."/>
            <person name="Yuen M.M."/>
            <person name="Liao N.Y."/>
            <person name="Docking T.R."/>
            <person name="Chan S.K."/>
            <person name="Taylor G.A."/>
            <person name="Palmquist D.L."/>
            <person name="Jackman S.D."/>
            <person name="Nguyen A."/>
            <person name="Li M."/>
            <person name="Henderson H."/>
            <person name="Janes J.K."/>
            <person name="Zhao Y."/>
            <person name="Pandoh P."/>
            <person name="Moore R."/>
            <person name="Sperling F.A."/>
            <person name="Huber D.P."/>
            <person name="Birol I."/>
            <person name="Jones S.J."/>
            <person name="Bohlmann J."/>
        </authorList>
    </citation>
    <scope>NUCLEOTIDE SEQUENCE</scope>
</reference>
<dbReference type="GO" id="GO:0004722">
    <property type="term" value="F:protein serine/threonine phosphatase activity"/>
    <property type="evidence" value="ECO:0007669"/>
    <property type="project" value="InterPro"/>
</dbReference>
<evidence type="ECO:0000256" key="2">
    <source>
        <dbReference type="ARBA" id="ARBA00022801"/>
    </source>
</evidence>
<dbReference type="InterPro" id="IPR001932">
    <property type="entry name" value="PPM-type_phosphatase-like_dom"/>
</dbReference>
<dbReference type="PROSITE" id="PS01032">
    <property type="entry name" value="PPM_1"/>
    <property type="match status" value="1"/>
</dbReference>
<feature type="domain" description="PPM-type phosphatase" evidence="6">
    <location>
        <begin position="130"/>
        <end position="392"/>
    </location>
</feature>
<feature type="region of interest" description="Disordered" evidence="5">
    <location>
        <begin position="920"/>
        <end position="952"/>
    </location>
</feature>
<name>A0AAR5PPE2_DENPD</name>
<sequence>MADKEDYLTSYREFFEHFAKTVNPHDQLPVKLGSYKLLNTEVIGGIIDWTTQYLSQKHCPDHLFSPLIKVVIEEIRKACKKDPLSYGFNSNDNAYEPLKLMQAVMAKTNEVCLRYLDNSLLYSLPPPSSTYYATSVSAKRNKRRTMEDRHVAIHDLNLMFNNQEASPSSYYAIFDGHAGHDAAVYSAAHLHQYLAENKNFINKPVQALLDAFCKTDACFLEKCRVEHFSGGTTAVVALLRPKEKVLYIAWVGDSQALLVKQGKILQCVEPHTPSRDSERARIEREGGSVMFYGTWRVNGQLAVSRAIGDPAYKPYVTAIPEVIDIPLDGGEDFLILACDGLWDHVNEDEAAQTVYDFIAERPADIKHISQHLVQRACSTGSLDNISIIVVFLRDLHQIAAEAQRWSSKNGSRLTSNNMEAGLDNANNPFTNSNGSLKALDVDTDNLNLQKNNDGLLLNLTDNFKANEKSNGTKKSTSELHFDDDFGPETNVDAVDDAFSPLDKEKTFTDDLAKGLQDVKISSIRNLEKSFSEVANNNPTDDGFNPFVNKDPLLDPDSEVLAVSRDETPTPPADPAHDVGGLEVNPTESDSEDEWNYIKGDEEKPEKLLIVESSEEDDTMSQLNPNAAEFVPISPTRSIPSPSVCRPMLDDQVISQSPKRPSPFVGMVPSELEFESEVRSRPSDVYENGTEMENGKGNDSGTNALGSLLAGISLDDITEFKPLSTPPKVPNDEFHFGPSAAPFTPRVLDKSESISTKANFGDDTQDAFNLSFTESDLVVSNRETDAMSASFYAEQGDPNPFLDENDLNKVHELPENVDDFIHDVLMNNKENLPPIGNCTNSTISIESSLENRPNADSIIQTTDLDTFSENNGIGTYNADREPQIISTPLNRTMDYDGLEEPFFNHTENTNSLELRLTETETKNFQAPESPQESASQESLSPVGLTQDDKQDENLTSSVKDDVFVGQLSPIKSHSPLLDISDKEDAATDSFAANSTEKEVFQPKVEVEVLIEPVCQANPEPDTDLIETSPLESADQMVAESQQISESVVANTLTNSVLEPEDSGLRFSEPEGLSPSPCRLEPAFDSSESEVSVVQPEVSVVQPEVSSVHIPEPEEPTLHIPKPEEPSLQITDPEQSSVQISETQELILDVAEPEESNLRVPESDVSAVQTPETYEPVLQISEAEVPTVQIPKLEEPVLQIADAEASEVQIPEVEEPVVQTPEATFSPVPTPDALLSPAPTPKAIVSPVQTPEPENATLQLSEAEAEAPTAQVLDQDFSILRLAEPEVTPLQVAEPEVSVHISEPEVPTLQLSEPPVPSISIAEPQLPTPEIQTPAPEVSSEIVVEQSAEAPVLSPLPVVPVAALEVPAAKSRERPTSAKKATGKVDSKSAASPGARRVLGKTSTASPKAGPSAKVPAKTGTTSRPAGITKTASSPSAPKPKTVANTKPASTTARSTGRSTGEAPVSKTLTRPATAAPRTNPISKTNAVNGSSQPTAAPRTITRKSPAQSAAPSKTIPAARPKPLVSSARTATTTVKTATTARTTTASKTTVAPKTTLAPKPSAAPAKPATLTSVSSKPRVPLTRTVPKRAELEKEKKDSANKLTASSSTTITRHPASHVTVKNTSTLVNKLEVKTFRSTTVTKKVVDNKTTSKTTKTTRIEQPKQNGVAKENNVISDNCPILNQAL</sequence>
<evidence type="ECO:0000313" key="8">
    <source>
        <dbReference type="Proteomes" id="UP000019118"/>
    </source>
</evidence>
<feature type="compositionally biased region" description="Low complexity" evidence="5">
    <location>
        <begin position="1468"/>
        <end position="1477"/>
    </location>
</feature>
<feature type="compositionally biased region" description="Low complexity" evidence="5">
    <location>
        <begin position="924"/>
        <end position="940"/>
    </location>
</feature>
<dbReference type="InterPro" id="IPR009818">
    <property type="entry name" value="PAM2_motif"/>
</dbReference>
<feature type="region of interest" description="Disordered" evidence="5">
    <location>
        <begin position="1058"/>
        <end position="1086"/>
    </location>
</feature>
<dbReference type="InterPro" id="IPR000222">
    <property type="entry name" value="PP2C_BS"/>
</dbReference>
<feature type="compositionally biased region" description="Polar residues" evidence="5">
    <location>
        <begin position="1417"/>
        <end position="1434"/>
    </location>
</feature>
<dbReference type="PANTHER" id="PTHR13832">
    <property type="entry name" value="PROTEIN PHOSPHATASE 2C"/>
    <property type="match status" value="1"/>
</dbReference>
<dbReference type="InterPro" id="IPR015655">
    <property type="entry name" value="PP2C"/>
</dbReference>
<dbReference type="SMART" id="SM00332">
    <property type="entry name" value="PP2Cc"/>
    <property type="match status" value="1"/>
</dbReference>
<feature type="region of interest" description="Disordered" evidence="5">
    <location>
        <begin position="1101"/>
        <end position="1136"/>
    </location>
</feature>
<evidence type="ECO:0000313" key="7">
    <source>
        <dbReference type="EnsemblMetazoa" id="XP_019762888.1"/>
    </source>
</evidence>
<feature type="compositionally biased region" description="Low complexity" evidence="5">
    <location>
        <begin position="1523"/>
        <end position="1571"/>
    </location>
</feature>
<proteinExistence type="inferred from homology"/>
<evidence type="ECO:0000256" key="3">
    <source>
        <dbReference type="ARBA" id="ARBA00022912"/>
    </source>
</evidence>
<dbReference type="SUPFAM" id="SSF81606">
    <property type="entry name" value="PP2C-like"/>
    <property type="match status" value="1"/>
</dbReference>
<dbReference type="EnsemblMetazoa" id="XM_019907329.1">
    <property type="protein sequence ID" value="XP_019762888.1"/>
    <property type="gene ID" value="LOC109539536"/>
</dbReference>
<feature type="region of interest" description="Disordered" evidence="5">
    <location>
        <begin position="1208"/>
        <end position="1254"/>
    </location>
</feature>
<feature type="compositionally biased region" description="Basic and acidic residues" evidence="5">
    <location>
        <begin position="1586"/>
        <end position="1598"/>
    </location>
</feature>
<organism evidence="7 8">
    <name type="scientific">Dendroctonus ponderosae</name>
    <name type="common">Mountain pine beetle</name>
    <dbReference type="NCBI Taxonomy" id="77166"/>
    <lineage>
        <taxon>Eukaryota</taxon>
        <taxon>Metazoa</taxon>
        <taxon>Ecdysozoa</taxon>
        <taxon>Arthropoda</taxon>
        <taxon>Hexapoda</taxon>
        <taxon>Insecta</taxon>
        <taxon>Pterygota</taxon>
        <taxon>Neoptera</taxon>
        <taxon>Endopterygota</taxon>
        <taxon>Coleoptera</taxon>
        <taxon>Polyphaga</taxon>
        <taxon>Cucujiformia</taxon>
        <taxon>Curculionidae</taxon>
        <taxon>Scolytinae</taxon>
        <taxon>Dendroctonus</taxon>
    </lineage>
</organism>
<evidence type="ECO:0000256" key="4">
    <source>
        <dbReference type="RuleBase" id="RU003465"/>
    </source>
</evidence>
<feature type="compositionally biased region" description="Polar residues" evidence="5">
    <location>
        <begin position="1126"/>
        <end position="1136"/>
    </location>
</feature>